<protein>
    <submittedName>
        <fullName evidence="1">Uncharacterized protein</fullName>
    </submittedName>
</protein>
<organism evidence="1 2">
    <name type="scientific">Colletotrichum musicola</name>
    <dbReference type="NCBI Taxonomy" id="2175873"/>
    <lineage>
        <taxon>Eukaryota</taxon>
        <taxon>Fungi</taxon>
        <taxon>Dikarya</taxon>
        <taxon>Ascomycota</taxon>
        <taxon>Pezizomycotina</taxon>
        <taxon>Sordariomycetes</taxon>
        <taxon>Hypocreomycetidae</taxon>
        <taxon>Glomerellales</taxon>
        <taxon>Glomerellaceae</taxon>
        <taxon>Colletotrichum</taxon>
        <taxon>Colletotrichum orchidearum species complex</taxon>
    </lineage>
</organism>
<dbReference type="AlphaFoldDB" id="A0A8H6INF0"/>
<accession>A0A8H6INF0</accession>
<dbReference type="OrthoDB" id="10537523at2759"/>
<comment type="caution">
    <text evidence="1">The sequence shown here is derived from an EMBL/GenBank/DDBJ whole genome shotgun (WGS) entry which is preliminary data.</text>
</comment>
<dbReference type="EMBL" id="WIGM01001916">
    <property type="protein sequence ID" value="KAF6786804.1"/>
    <property type="molecule type" value="Genomic_DNA"/>
</dbReference>
<name>A0A8H6INF0_9PEZI</name>
<keyword evidence="2" id="KW-1185">Reference proteome</keyword>
<sequence>MDAVVMTRAVQSWKAVNGTEDLTVLDDGNIHQTTSPLETPKPALKVTRYHIVSQTTDNMKFTAVIVAAIALASGVAAKDCCCILFPRGNCGCVPGYENNVDCARICTVRGSSLC</sequence>
<gene>
    <name evidence="1" type="ORF">CMUS01_16492</name>
</gene>
<evidence type="ECO:0000313" key="2">
    <source>
        <dbReference type="Proteomes" id="UP000639643"/>
    </source>
</evidence>
<dbReference type="Proteomes" id="UP000639643">
    <property type="component" value="Unassembled WGS sequence"/>
</dbReference>
<evidence type="ECO:0000313" key="1">
    <source>
        <dbReference type="EMBL" id="KAF6786804.1"/>
    </source>
</evidence>
<proteinExistence type="predicted"/>
<reference evidence="1" key="1">
    <citation type="journal article" date="2020" name="Phytopathology">
        <title>Genome Sequence Resources of Colletotrichum truncatum, C. plurivorum, C. musicola, and C. sojae: Four Species Pathogenic to Soybean (Glycine max).</title>
        <authorList>
            <person name="Rogerio F."/>
            <person name="Boufleur T.R."/>
            <person name="Ciampi-Guillardi M."/>
            <person name="Sukno S.A."/>
            <person name="Thon M.R."/>
            <person name="Massola Junior N.S."/>
            <person name="Baroncelli R."/>
        </authorList>
    </citation>
    <scope>NUCLEOTIDE SEQUENCE</scope>
    <source>
        <strain evidence="1">LFN0074</strain>
    </source>
</reference>